<dbReference type="AlphaFoldDB" id="A0A1A2VP79"/>
<proteinExistence type="predicted"/>
<organism evidence="3 4">
    <name type="scientific">Mycolicibacterium conceptionense</name>
    <dbReference type="NCBI Taxonomy" id="451644"/>
    <lineage>
        <taxon>Bacteria</taxon>
        <taxon>Bacillati</taxon>
        <taxon>Actinomycetota</taxon>
        <taxon>Actinomycetes</taxon>
        <taxon>Mycobacteriales</taxon>
        <taxon>Mycobacteriaceae</taxon>
        <taxon>Mycolicibacterium</taxon>
    </lineage>
</organism>
<feature type="chain" id="PRO_5039448715" evidence="2">
    <location>
        <begin position="28"/>
        <end position="159"/>
    </location>
</feature>
<dbReference type="EMBL" id="LZHX01000007">
    <property type="protein sequence ID" value="OBF29252.1"/>
    <property type="molecule type" value="Genomic_DNA"/>
</dbReference>
<keyword evidence="2" id="KW-0732">Signal</keyword>
<evidence type="ECO:0000313" key="3">
    <source>
        <dbReference type="EMBL" id="OBF29252.1"/>
    </source>
</evidence>
<accession>A0A1A2VP79</accession>
<evidence type="ECO:0000256" key="2">
    <source>
        <dbReference type="SAM" id="SignalP"/>
    </source>
</evidence>
<feature type="compositionally biased region" description="Low complexity" evidence="1">
    <location>
        <begin position="57"/>
        <end position="73"/>
    </location>
</feature>
<gene>
    <name evidence="3" type="ORF">A5726_02030</name>
</gene>
<evidence type="ECO:0000313" key="4">
    <source>
        <dbReference type="Proteomes" id="UP000093779"/>
    </source>
</evidence>
<sequence length="159" mass="14920">MTMAVSRESLNKVKRMAAGFVAAGAMAAVGALGSAAAANAEPVTKVGSDPVAPASPGGNKAGANTAGANTAGGNKAGGSKAPFSKVGSDPISSAVSGIVDAATSAGSGVEVPPLVSPWPGGAWAGHDWSKGYPGGGFANGKGGGAAIHGKAGGAWAHRD</sequence>
<dbReference type="Proteomes" id="UP000093779">
    <property type="component" value="Unassembled WGS sequence"/>
</dbReference>
<reference evidence="3 4" key="1">
    <citation type="submission" date="2016-06" db="EMBL/GenBank/DDBJ databases">
        <authorList>
            <person name="Kjaerup R.B."/>
            <person name="Dalgaard T.S."/>
            <person name="Juul-Madsen H.R."/>
        </authorList>
    </citation>
    <scope>NUCLEOTIDE SEQUENCE [LARGE SCALE GENOMIC DNA]</scope>
    <source>
        <strain evidence="3 4">ACS1953</strain>
    </source>
</reference>
<feature type="region of interest" description="Disordered" evidence="1">
    <location>
        <begin position="39"/>
        <end position="90"/>
    </location>
</feature>
<feature type="signal peptide" evidence="2">
    <location>
        <begin position="1"/>
        <end position="27"/>
    </location>
</feature>
<evidence type="ECO:0000256" key="1">
    <source>
        <dbReference type="SAM" id="MobiDB-lite"/>
    </source>
</evidence>
<comment type="caution">
    <text evidence="3">The sequence shown here is derived from an EMBL/GenBank/DDBJ whole genome shotgun (WGS) entry which is preliminary data.</text>
</comment>
<name>A0A1A2VP79_9MYCO</name>
<protein>
    <submittedName>
        <fullName evidence="3">Uncharacterized protein</fullName>
    </submittedName>
</protein>